<sequence>MGAEEALEFADRLVFVKTGRHLEQPQRIIFSDLWQDRRKTYDDIAKSCAYSSVYLKEVGAALWQLLSEVLGEKITKGSFQSAVERWKQQYDNNSASIELTNGVRSSIDSNFLGRDREIAELHNIINSGAKVILIQAEGGVGKTTLARKYFKAQNFDFVLELWMATEIQNLTPVESVVEEWLRRDFNEEPGRDFGINLERLRRKLRNQSRKIGVFIDNLETALEKNGKFLESRRPYVELLRVLSDSDVHSVTLVTSRERLRESSLEVHLYSLEGLDEQVWQQFFSSRNINCNSTVLNEMCRAYGGNAKAMQILRGAIFTDFQGDIDAYWQENSTDLLIERELKDLVASQFNRLQQIDLEAYRLLCRLGCYRYQDIPSVPIEGIFCLLWDVPEQRRRVIKALQDLSLIEAKKGQYWLHPVIRDEAIGRLRLISEEWELVNRKAADFWTQIITEVENTTDALSALEAFYHFIEINDFEQAGGVILYRRDNKQKITLPLGSSFYQLGLIQKIISVITQIIDNISCHDQRSRLYNILGYSYRLIGRLSTALECHEESRIIVEEFELNILKISPLFNIGLCKMELWELEEAKLFFNSVCSIVEQTETSYEYIVYSECCLAFVNSCLELTEEAFSLAEKVETAMSTTKLTAWGTGYNLLFLCFTYKNLGNIPKSFELCERAILYAEENHFAQVKAKAISCLGELYREQQEFDKSLLHHLESIKILDKIGAKCDLAEAYYQLALTNHKKGEVNQSIENFESAIALFHEMQAPKQIDKVQTALDAFINNQP</sequence>
<proteinExistence type="predicted"/>
<dbReference type="InterPro" id="IPR058651">
    <property type="entry name" value="HTH_VMAP-M9"/>
</dbReference>
<dbReference type="SUPFAM" id="SSF48452">
    <property type="entry name" value="TPR-like"/>
    <property type="match status" value="2"/>
</dbReference>
<reference evidence="3 4" key="1">
    <citation type="journal article" date="2015" name="Genome Announc.">
        <title>Draft Genome Sequence of Cyanobacterium Hassallia byssoidea Strain VB512170, Isolated from Monuments in India.</title>
        <authorList>
            <person name="Singh D."/>
            <person name="Chandrababunaidu M.M."/>
            <person name="Panda A."/>
            <person name="Sen D."/>
            <person name="Bhattacharyya S."/>
            <person name="Adhikary S.P."/>
            <person name="Tripathy S."/>
        </authorList>
    </citation>
    <scope>NUCLEOTIDE SEQUENCE [LARGE SCALE GENOMIC DNA]</scope>
    <source>
        <strain evidence="3 4">VB512170</strain>
    </source>
</reference>
<dbReference type="SUPFAM" id="SSF52540">
    <property type="entry name" value="P-loop containing nucleoside triphosphate hydrolases"/>
    <property type="match status" value="1"/>
</dbReference>
<keyword evidence="4" id="KW-1185">Reference proteome</keyword>
<dbReference type="Pfam" id="PF13181">
    <property type="entry name" value="TPR_8"/>
    <property type="match status" value="1"/>
</dbReference>
<name>A0A846H3Y1_9CYAN</name>
<keyword evidence="3" id="KW-0547">Nucleotide-binding</keyword>
<dbReference type="Gene3D" id="3.40.50.300">
    <property type="entry name" value="P-loop containing nucleotide triphosphate hydrolases"/>
    <property type="match status" value="1"/>
</dbReference>
<dbReference type="AlphaFoldDB" id="A0A846H3Y1"/>
<feature type="repeat" description="TPR" evidence="1">
    <location>
        <begin position="728"/>
        <end position="761"/>
    </location>
</feature>
<comment type="caution">
    <text evidence="3">The sequence shown here is derived from an EMBL/GenBank/DDBJ whole genome shotgun (WGS) entry which is preliminary data.</text>
</comment>
<dbReference type="CDD" id="cd01986">
    <property type="entry name" value="AANH-like"/>
    <property type="match status" value="1"/>
</dbReference>
<dbReference type="InterPro" id="IPR019734">
    <property type="entry name" value="TPR_rpt"/>
</dbReference>
<protein>
    <submittedName>
        <fullName evidence="3">ATP-binding protein</fullName>
    </submittedName>
</protein>
<evidence type="ECO:0000256" key="1">
    <source>
        <dbReference type="PROSITE-ProRule" id="PRU00339"/>
    </source>
</evidence>
<dbReference type="EMBL" id="JTCM02000007">
    <property type="protein sequence ID" value="NEU72082.1"/>
    <property type="molecule type" value="Genomic_DNA"/>
</dbReference>
<dbReference type="PANTHER" id="PTHR47691:SF3">
    <property type="entry name" value="HTH-TYPE TRANSCRIPTIONAL REGULATOR RV0890C-RELATED"/>
    <property type="match status" value="1"/>
</dbReference>
<keyword evidence="1" id="KW-0802">TPR repeat</keyword>
<dbReference type="Gene3D" id="1.25.40.10">
    <property type="entry name" value="Tetratricopeptide repeat domain"/>
    <property type="match status" value="2"/>
</dbReference>
<dbReference type="InterPro" id="IPR011990">
    <property type="entry name" value="TPR-like_helical_dom_sf"/>
</dbReference>
<dbReference type="Proteomes" id="UP000031549">
    <property type="component" value="Unassembled WGS sequence"/>
</dbReference>
<evidence type="ECO:0000313" key="4">
    <source>
        <dbReference type="Proteomes" id="UP000031549"/>
    </source>
</evidence>
<dbReference type="PANTHER" id="PTHR47691">
    <property type="entry name" value="REGULATOR-RELATED"/>
    <property type="match status" value="1"/>
</dbReference>
<gene>
    <name evidence="3" type="ORF">PI95_005715</name>
</gene>
<keyword evidence="3" id="KW-0067">ATP-binding</keyword>
<evidence type="ECO:0000259" key="2">
    <source>
        <dbReference type="Pfam" id="PF26355"/>
    </source>
</evidence>
<dbReference type="RefSeq" id="WP_039753662.1">
    <property type="nucleotide sequence ID" value="NZ_JTCM02000007.1"/>
</dbReference>
<dbReference type="SMART" id="SM00028">
    <property type="entry name" value="TPR"/>
    <property type="match status" value="5"/>
</dbReference>
<dbReference type="GO" id="GO:0005524">
    <property type="term" value="F:ATP binding"/>
    <property type="evidence" value="ECO:0007669"/>
    <property type="project" value="UniProtKB-KW"/>
</dbReference>
<accession>A0A846H3Y1</accession>
<dbReference type="Pfam" id="PF26355">
    <property type="entry name" value="HTH_VMAP-M9"/>
    <property type="match status" value="1"/>
</dbReference>
<dbReference type="InterPro" id="IPR027417">
    <property type="entry name" value="P-loop_NTPase"/>
</dbReference>
<feature type="domain" description="vWA-MoxR associated protein N-terminal HTH" evidence="2">
    <location>
        <begin position="1"/>
        <end position="85"/>
    </location>
</feature>
<evidence type="ECO:0000313" key="3">
    <source>
        <dbReference type="EMBL" id="NEU72082.1"/>
    </source>
</evidence>
<dbReference type="PROSITE" id="PS50005">
    <property type="entry name" value="TPR"/>
    <property type="match status" value="1"/>
</dbReference>
<organism evidence="3 4">
    <name type="scientific">Hassallia byssoidea VB512170</name>
    <dbReference type="NCBI Taxonomy" id="1304833"/>
    <lineage>
        <taxon>Bacteria</taxon>
        <taxon>Bacillati</taxon>
        <taxon>Cyanobacteriota</taxon>
        <taxon>Cyanophyceae</taxon>
        <taxon>Nostocales</taxon>
        <taxon>Tolypothrichaceae</taxon>
        <taxon>Hassallia</taxon>
    </lineage>
</organism>